<sequence length="81" mass="9022">MSLYMINLVPILCWVMPTNLSGHPSSTPNSPAYSNQYSDRDQNLIQQPISQFTKGAQWAAHAVSDNIPPRILDIEMQGKPP</sequence>
<dbReference type="EMBL" id="QTSX02006527">
    <property type="protein sequence ID" value="KAJ9053352.1"/>
    <property type="molecule type" value="Genomic_DNA"/>
</dbReference>
<dbReference type="Proteomes" id="UP001165960">
    <property type="component" value="Unassembled WGS sequence"/>
</dbReference>
<accession>A0ACC2RTL2</accession>
<organism evidence="1 2">
    <name type="scientific">Entomophthora muscae</name>
    <dbReference type="NCBI Taxonomy" id="34485"/>
    <lineage>
        <taxon>Eukaryota</taxon>
        <taxon>Fungi</taxon>
        <taxon>Fungi incertae sedis</taxon>
        <taxon>Zoopagomycota</taxon>
        <taxon>Entomophthoromycotina</taxon>
        <taxon>Entomophthoromycetes</taxon>
        <taxon>Entomophthorales</taxon>
        <taxon>Entomophthoraceae</taxon>
        <taxon>Entomophthora</taxon>
    </lineage>
</organism>
<protein>
    <submittedName>
        <fullName evidence="1">Uncharacterized protein</fullName>
    </submittedName>
</protein>
<evidence type="ECO:0000313" key="2">
    <source>
        <dbReference type="Proteomes" id="UP001165960"/>
    </source>
</evidence>
<proteinExistence type="predicted"/>
<reference evidence="1" key="1">
    <citation type="submission" date="2022-04" db="EMBL/GenBank/DDBJ databases">
        <title>Genome of the entomopathogenic fungus Entomophthora muscae.</title>
        <authorList>
            <person name="Elya C."/>
            <person name="Lovett B.R."/>
            <person name="Lee E."/>
            <person name="Macias A.M."/>
            <person name="Hajek A.E."/>
            <person name="De Bivort B.L."/>
            <person name="Kasson M.T."/>
            <person name="De Fine Licht H.H."/>
            <person name="Stajich J.E."/>
        </authorList>
    </citation>
    <scope>NUCLEOTIDE SEQUENCE</scope>
    <source>
        <strain evidence="1">Berkeley</strain>
    </source>
</reference>
<keyword evidence="2" id="KW-1185">Reference proteome</keyword>
<gene>
    <name evidence="1" type="ORF">DSO57_1024966</name>
</gene>
<evidence type="ECO:0000313" key="1">
    <source>
        <dbReference type="EMBL" id="KAJ9053352.1"/>
    </source>
</evidence>
<comment type="caution">
    <text evidence="1">The sequence shown here is derived from an EMBL/GenBank/DDBJ whole genome shotgun (WGS) entry which is preliminary data.</text>
</comment>
<name>A0ACC2RTL2_9FUNG</name>